<dbReference type="AlphaFoldDB" id="A0A822ZWV0"/>
<protein>
    <submittedName>
        <fullName evidence="1">Uncharacterized protein</fullName>
    </submittedName>
</protein>
<dbReference type="EMBL" id="DUZY01000195">
    <property type="protein sequence ID" value="DAD49503.1"/>
    <property type="molecule type" value="Genomic_DNA"/>
</dbReference>
<dbReference type="PANTHER" id="PTHR33220:SF5">
    <property type="entry name" value="RRNA INTRON-ENCODED HOMING ENDONUCLEASE"/>
    <property type="match status" value="1"/>
</dbReference>
<proteinExistence type="predicted"/>
<organism evidence="1 2">
    <name type="scientific">Nelumbo nucifera</name>
    <name type="common">Sacred lotus</name>
    <dbReference type="NCBI Taxonomy" id="4432"/>
    <lineage>
        <taxon>Eukaryota</taxon>
        <taxon>Viridiplantae</taxon>
        <taxon>Streptophyta</taxon>
        <taxon>Embryophyta</taxon>
        <taxon>Tracheophyta</taxon>
        <taxon>Spermatophyta</taxon>
        <taxon>Magnoliopsida</taxon>
        <taxon>Proteales</taxon>
        <taxon>Nelumbonaceae</taxon>
        <taxon>Nelumbo</taxon>
    </lineage>
</organism>
<dbReference type="Proteomes" id="UP000607653">
    <property type="component" value="Unassembled WGS sequence"/>
</dbReference>
<dbReference type="PANTHER" id="PTHR33220">
    <property type="entry name" value="BNAA09G04420D PROTEIN"/>
    <property type="match status" value="1"/>
</dbReference>
<keyword evidence="2" id="KW-1185">Reference proteome</keyword>
<evidence type="ECO:0000313" key="2">
    <source>
        <dbReference type="Proteomes" id="UP000607653"/>
    </source>
</evidence>
<gene>
    <name evidence="1" type="ORF">HUJ06_031853</name>
</gene>
<accession>A0A822ZWV0</accession>
<name>A0A822ZWV0_NELNU</name>
<comment type="caution">
    <text evidence="1">The sequence shown here is derived from an EMBL/GenBank/DDBJ whole genome shotgun (WGS) entry which is preliminary data.</text>
</comment>
<sequence>MEGCIIPTLLGVFASIFKNDSRHGYLGSRIDEERSEIAKCDTWCELQNPVNHRVFERKLRRGPLGQGTPAWASRIVALPLSHCVGELVQMLPPFRFGAVGPNDGPRQ</sequence>
<reference evidence="1 2" key="1">
    <citation type="journal article" date="2020" name="Mol. Biol. Evol.">
        <title>Distinct Expression and Methylation Patterns for Genes with Different Fates following a Single Whole-Genome Duplication in Flowering Plants.</title>
        <authorList>
            <person name="Shi T."/>
            <person name="Rahmani R.S."/>
            <person name="Gugger P.F."/>
            <person name="Wang M."/>
            <person name="Li H."/>
            <person name="Zhang Y."/>
            <person name="Li Z."/>
            <person name="Wang Q."/>
            <person name="Van de Peer Y."/>
            <person name="Marchal K."/>
            <person name="Chen J."/>
        </authorList>
    </citation>
    <scope>NUCLEOTIDE SEQUENCE [LARGE SCALE GENOMIC DNA]</scope>
    <source>
        <tissue evidence="1">Leaf</tissue>
    </source>
</reference>
<evidence type="ECO:0000313" key="1">
    <source>
        <dbReference type="EMBL" id="DAD49503.1"/>
    </source>
</evidence>